<evidence type="ECO:0000256" key="4">
    <source>
        <dbReference type="ARBA" id="ARBA00022702"/>
    </source>
</evidence>
<dbReference type="AlphaFoldDB" id="A0AA88DZB3"/>
<reference evidence="8" key="1">
    <citation type="submission" date="2023-07" db="EMBL/GenBank/DDBJ databases">
        <title>draft genome sequence of fig (Ficus carica).</title>
        <authorList>
            <person name="Takahashi T."/>
            <person name="Nishimura K."/>
        </authorList>
    </citation>
    <scope>NUCLEOTIDE SEQUENCE</scope>
</reference>
<gene>
    <name evidence="8" type="ORF">TIFTF001_031948</name>
</gene>
<dbReference type="Proteomes" id="UP001187192">
    <property type="component" value="Unassembled WGS sequence"/>
</dbReference>
<keyword evidence="3" id="KW-0964">Secreted</keyword>
<sequence length="109" mass="12138">MGTEWKIQKRTSHSLVIIMLALIVNLMFFSLVSSEYCNAEIGEEDMKTMESETSNRRILLGGKLITPGVLRHDAPFCNSVGLPYAASCLPSPANPYGRGCTSVYRCRHR</sequence>
<keyword evidence="9" id="KW-1185">Reference proteome</keyword>
<dbReference type="PANTHER" id="PTHR33136">
    <property type="entry name" value="RAPID ALKALINIZATION FACTOR-LIKE"/>
    <property type="match status" value="1"/>
</dbReference>
<evidence type="ECO:0000256" key="6">
    <source>
        <dbReference type="ARBA" id="ARBA00023157"/>
    </source>
</evidence>
<evidence type="ECO:0000256" key="2">
    <source>
        <dbReference type="ARBA" id="ARBA00009178"/>
    </source>
</evidence>
<name>A0AA88DZB3_FICCA</name>
<dbReference type="Pfam" id="PF05498">
    <property type="entry name" value="RALF"/>
    <property type="match status" value="1"/>
</dbReference>
<evidence type="ECO:0000256" key="3">
    <source>
        <dbReference type="ARBA" id="ARBA00022525"/>
    </source>
</evidence>
<evidence type="ECO:0000256" key="5">
    <source>
        <dbReference type="ARBA" id="ARBA00022729"/>
    </source>
</evidence>
<protein>
    <recommendedName>
        <fullName evidence="10">Rapid ALkalinization Factor</fullName>
    </recommendedName>
</protein>
<evidence type="ECO:0000256" key="7">
    <source>
        <dbReference type="SAM" id="Phobius"/>
    </source>
</evidence>
<accession>A0AA88DZB3</accession>
<dbReference type="PANTHER" id="PTHR33136:SF4">
    <property type="entry name" value="PROTEIN RALF-LIKE 32"/>
    <property type="match status" value="1"/>
</dbReference>
<dbReference type="EMBL" id="BTGU01000136">
    <property type="protein sequence ID" value="GMN62851.1"/>
    <property type="molecule type" value="Genomic_DNA"/>
</dbReference>
<feature type="transmembrane region" description="Helical" evidence="7">
    <location>
        <begin position="12"/>
        <end position="32"/>
    </location>
</feature>
<keyword evidence="7" id="KW-0472">Membrane</keyword>
<keyword evidence="5" id="KW-0732">Signal</keyword>
<comment type="caution">
    <text evidence="8">The sequence shown here is derived from an EMBL/GenBank/DDBJ whole genome shotgun (WGS) entry which is preliminary data.</text>
</comment>
<evidence type="ECO:0000256" key="1">
    <source>
        <dbReference type="ARBA" id="ARBA00004613"/>
    </source>
</evidence>
<proteinExistence type="inferred from homology"/>
<organism evidence="8 9">
    <name type="scientific">Ficus carica</name>
    <name type="common">Common fig</name>
    <dbReference type="NCBI Taxonomy" id="3494"/>
    <lineage>
        <taxon>Eukaryota</taxon>
        <taxon>Viridiplantae</taxon>
        <taxon>Streptophyta</taxon>
        <taxon>Embryophyta</taxon>
        <taxon>Tracheophyta</taxon>
        <taxon>Spermatophyta</taxon>
        <taxon>Magnoliopsida</taxon>
        <taxon>eudicotyledons</taxon>
        <taxon>Gunneridae</taxon>
        <taxon>Pentapetalae</taxon>
        <taxon>rosids</taxon>
        <taxon>fabids</taxon>
        <taxon>Rosales</taxon>
        <taxon>Moraceae</taxon>
        <taxon>Ficeae</taxon>
        <taxon>Ficus</taxon>
    </lineage>
</organism>
<dbReference type="InterPro" id="IPR008801">
    <property type="entry name" value="RALF"/>
</dbReference>
<dbReference type="GO" id="GO:0005179">
    <property type="term" value="F:hormone activity"/>
    <property type="evidence" value="ECO:0007669"/>
    <property type="project" value="UniProtKB-KW"/>
</dbReference>
<dbReference type="Gramene" id="FCD_00021439-RA">
    <property type="protein sequence ID" value="FCD_00021439-RA:cds"/>
    <property type="gene ID" value="FCD_00021439"/>
</dbReference>
<keyword evidence="6" id="KW-1015">Disulfide bond</keyword>
<evidence type="ECO:0000313" key="8">
    <source>
        <dbReference type="EMBL" id="GMN62851.1"/>
    </source>
</evidence>
<keyword evidence="7" id="KW-0812">Transmembrane</keyword>
<evidence type="ECO:0008006" key="10">
    <source>
        <dbReference type="Google" id="ProtNLM"/>
    </source>
</evidence>
<comment type="similarity">
    <text evidence="2">Belongs to the plant rapid alkalinization factor (RALF) family.</text>
</comment>
<dbReference type="GO" id="GO:0005576">
    <property type="term" value="C:extracellular region"/>
    <property type="evidence" value="ECO:0007669"/>
    <property type="project" value="UniProtKB-SubCell"/>
</dbReference>
<keyword evidence="7" id="KW-1133">Transmembrane helix</keyword>
<dbReference type="GO" id="GO:0019722">
    <property type="term" value="P:calcium-mediated signaling"/>
    <property type="evidence" value="ECO:0007669"/>
    <property type="project" value="TreeGrafter"/>
</dbReference>
<evidence type="ECO:0000313" key="9">
    <source>
        <dbReference type="Proteomes" id="UP001187192"/>
    </source>
</evidence>
<dbReference type="GO" id="GO:0009506">
    <property type="term" value="C:plasmodesma"/>
    <property type="evidence" value="ECO:0007669"/>
    <property type="project" value="TreeGrafter"/>
</dbReference>
<comment type="subcellular location">
    <subcellularLocation>
        <location evidence="1">Secreted</location>
    </subcellularLocation>
</comment>
<keyword evidence="4" id="KW-0372">Hormone</keyword>
<dbReference type="GO" id="GO:0040008">
    <property type="term" value="P:regulation of growth"/>
    <property type="evidence" value="ECO:0007669"/>
    <property type="project" value="UniProtKB-ARBA"/>
</dbReference>